<gene>
    <name evidence="3" type="ORF">ASCRUDRAFT_18522</name>
</gene>
<protein>
    <recommendedName>
        <fullName evidence="2">Mei2-like C-terminal RNA recognition motif domain-containing protein</fullName>
    </recommendedName>
</protein>
<evidence type="ECO:0000313" key="4">
    <source>
        <dbReference type="Proteomes" id="UP000095038"/>
    </source>
</evidence>
<dbReference type="OrthoDB" id="417481at2759"/>
<evidence type="ECO:0000313" key="3">
    <source>
        <dbReference type="EMBL" id="ODV58244.1"/>
    </source>
</evidence>
<dbReference type="GeneID" id="30963178"/>
<proteinExistence type="predicted"/>
<dbReference type="Proteomes" id="UP000095038">
    <property type="component" value="Unassembled WGS sequence"/>
</dbReference>
<dbReference type="InParanoid" id="A0A1D2V9C1"/>
<dbReference type="AlphaFoldDB" id="A0A1D2V9C1"/>
<evidence type="ECO:0000256" key="1">
    <source>
        <dbReference type="ARBA" id="ARBA00022884"/>
    </source>
</evidence>
<name>A0A1D2V9C1_9ASCO</name>
<dbReference type="InterPro" id="IPR035979">
    <property type="entry name" value="RBD_domain_sf"/>
</dbReference>
<dbReference type="EMBL" id="KV454494">
    <property type="protein sequence ID" value="ODV58244.1"/>
    <property type="molecule type" value="Genomic_DNA"/>
</dbReference>
<organism evidence="3 4">
    <name type="scientific">Ascoidea rubescens DSM 1968</name>
    <dbReference type="NCBI Taxonomy" id="1344418"/>
    <lineage>
        <taxon>Eukaryota</taxon>
        <taxon>Fungi</taxon>
        <taxon>Dikarya</taxon>
        <taxon>Ascomycota</taxon>
        <taxon>Saccharomycotina</taxon>
        <taxon>Saccharomycetes</taxon>
        <taxon>Ascoideaceae</taxon>
        <taxon>Ascoidea</taxon>
    </lineage>
</organism>
<feature type="domain" description="Mei2-like C-terminal RNA recognition motif" evidence="2">
    <location>
        <begin position="1"/>
        <end position="94"/>
    </location>
</feature>
<keyword evidence="4" id="KW-1185">Reference proteome</keyword>
<dbReference type="Pfam" id="PF04059">
    <property type="entry name" value="RRM_2"/>
    <property type="match status" value="1"/>
</dbReference>
<feature type="non-terminal residue" evidence="3">
    <location>
        <position position="140"/>
    </location>
</feature>
<dbReference type="GO" id="GO:0003723">
    <property type="term" value="F:RNA binding"/>
    <property type="evidence" value="ECO:0007669"/>
    <property type="project" value="UniProtKB-KW"/>
</dbReference>
<feature type="non-terminal residue" evidence="3">
    <location>
        <position position="1"/>
    </location>
</feature>
<evidence type="ECO:0000259" key="2">
    <source>
        <dbReference type="Pfam" id="PF04059"/>
    </source>
</evidence>
<sequence>LMIKNIPNKVDQEMLKQYIDVTNKYTYDFLYLRIDFLNHCNVGYAFISFTKAEHIITFAKARAGNKWNRFNSEKICDISYANIQGKEKLIEKFRNSSVMNQEPGYRPKLYYTEGRLKGEEEEFPGPNNIDKHIRSLANIE</sequence>
<dbReference type="SUPFAM" id="SSF54928">
    <property type="entry name" value="RNA-binding domain, RBD"/>
    <property type="match status" value="1"/>
</dbReference>
<keyword evidence="1" id="KW-0694">RNA-binding</keyword>
<dbReference type="PANTHER" id="PTHR23189">
    <property type="entry name" value="RNA RECOGNITION MOTIF-CONTAINING"/>
    <property type="match status" value="1"/>
</dbReference>
<accession>A0A1D2V9C1</accession>
<dbReference type="STRING" id="1344418.A0A1D2V9C1"/>
<dbReference type="InterPro" id="IPR007201">
    <property type="entry name" value="Mei2-like_Rrm_C"/>
</dbReference>
<reference evidence="4" key="1">
    <citation type="submission" date="2016-05" db="EMBL/GenBank/DDBJ databases">
        <title>Comparative genomics of biotechnologically important yeasts.</title>
        <authorList>
            <consortium name="DOE Joint Genome Institute"/>
            <person name="Riley R."/>
            <person name="Haridas S."/>
            <person name="Wolfe K.H."/>
            <person name="Lopes M.R."/>
            <person name="Hittinger C.T."/>
            <person name="Goker M."/>
            <person name="Salamov A."/>
            <person name="Wisecaver J."/>
            <person name="Long T.M."/>
            <person name="Aerts A.L."/>
            <person name="Barry K."/>
            <person name="Choi C."/>
            <person name="Clum A."/>
            <person name="Coughlan A.Y."/>
            <person name="Deshpande S."/>
            <person name="Douglass A.P."/>
            <person name="Hanson S.J."/>
            <person name="Klenk H.-P."/>
            <person name="Labutti K."/>
            <person name="Lapidus A."/>
            <person name="Lindquist E."/>
            <person name="Lipzen A."/>
            <person name="Meier-Kolthoff J.P."/>
            <person name="Ohm R.A."/>
            <person name="Otillar R.P."/>
            <person name="Pangilinan J."/>
            <person name="Peng Y."/>
            <person name="Rokas A."/>
            <person name="Rosa C.A."/>
            <person name="Scheuner C."/>
            <person name="Sibirny A.A."/>
            <person name="Slot J.C."/>
            <person name="Stielow J.B."/>
            <person name="Sun H."/>
            <person name="Kurtzman C.P."/>
            <person name="Blackwell M."/>
            <person name="Grigoriev I.V."/>
            <person name="Jeffries T.W."/>
        </authorList>
    </citation>
    <scope>NUCLEOTIDE SEQUENCE [LARGE SCALE GENOMIC DNA]</scope>
    <source>
        <strain evidence="4">DSM 1968</strain>
    </source>
</reference>
<dbReference type="RefSeq" id="XP_020044551.1">
    <property type="nucleotide sequence ID" value="XM_020189542.1"/>
</dbReference>